<feature type="region of interest" description="Disordered" evidence="1">
    <location>
        <begin position="68"/>
        <end position="162"/>
    </location>
</feature>
<keyword evidence="3" id="KW-1185">Reference proteome</keyword>
<gene>
    <name evidence="2" type="ORF">P280DRAFT_124865</name>
</gene>
<dbReference type="OrthoDB" id="5226159at2759"/>
<feature type="compositionally biased region" description="Polar residues" evidence="1">
    <location>
        <begin position="96"/>
        <end position="106"/>
    </location>
</feature>
<organism evidence="2 3">
    <name type="scientific">Massarina eburnea CBS 473.64</name>
    <dbReference type="NCBI Taxonomy" id="1395130"/>
    <lineage>
        <taxon>Eukaryota</taxon>
        <taxon>Fungi</taxon>
        <taxon>Dikarya</taxon>
        <taxon>Ascomycota</taxon>
        <taxon>Pezizomycotina</taxon>
        <taxon>Dothideomycetes</taxon>
        <taxon>Pleosporomycetidae</taxon>
        <taxon>Pleosporales</taxon>
        <taxon>Massarineae</taxon>
        <taxon>Massarinaceae</taxon>
        <taxon>Massarina</taxon>
    </lineage>
</organism>
<accession>A0A6A6SHA1</accession>
<feature type="region of interest" description="Disordered" evidence="1">
    <location>
        <begin position="232"/>
        <end position="255"/>
    </location>
</feature>
<dbReference type="AlphaFoldDB" id="A0A6A6SHA1"/>
<dbReference type="Proteomes" id="UP000799753">
    <property type="component" value="Unassembled WGS sequence"/>
</dbReference>
<sequence>MAFKDMMMKVWRMMMCGEKDEGKHSLEIGSPTDVRRMDISDTMPGLSSDDKRMIREKASNDAIRLLSLQSHPPTQPPSPRSTSLPPSLPPSGLTTREPSQTLLNAASSNLPSNLPTPPRQKHNDASPPAFRMKSMWERTRRLSSGLSSHRSSSGYQELDTLNTGKGGEEEVLMLDLDLDFNDKSIHLDSPISVAESLKSVEGFDMQDTVGGTPSKKPLSGNPMVERALKDVEAVDSSDSDGEAVGASERKRLVKA</sequence>
<reference evidence="2" key="1">
    <citation type="journal article" date="2020" name="Stud. Mycol.">
        <title>101 Dothideomycetes genomes: a test case for predicting lifestyles and emergence of pathogens.</title>
        <authorList>
            <person name="Haridas S."/>
            <person name="Albert R."/>
            <person name="Binder M."/>
            <person name="Bloem J."/>
            <person name="Labutti K."/>
            <person name="Salamov A."/>
            <person name="Andreopoulos B."/>
            <person name="Baker S."/>
            <person name="Barry K."/>
            <person name="Bills G."/>
            <person name="Bluhm B."/>
            <person name="Cannon C."/>
            <person name="Castanera R."/>
            <person name="Culley D."/>
            <person name="Daum C."/>
            <person name="Ezra D."/>
            <person name="Gonzalez J."/>
            <person name="Henrissat B."/>
            <person name="Kuo A."/>
            <person name="Liang C."/>
            <person name="Lipzen A."/>
            <person name="Lutzoni F."/>
            <person name="Magnuson J."/>
            <person name="Mondo S."/>
            <person name="Nolan M."/>
            <person name="Ohm R."/>
            <person name="Pangilinan J."/>
            <person name="Park H.-J."/>
            <person name="Ramirez L."/>
            <person name="Alfaro M."/>
            <person name="Sun H."/>
            <person name="Tritt A."/>
            <person name="Yoshinaga Y."/>
            <person name="Zwiers L.-H."/>
            <person name="Turgeon B."/>
            <person name="Goodwin S."/>
            <person name="Spatafora J."/>
            <person name="Crous P."/>
            <person name="Grigoriev I."/>
        </authorList>
    </citation>
    <scope>NUCLEOTIDE SEQUENCE</scope>
    <source>
        <strain evidence="2">CBS 473.64</strain>
    </source>
</reference>
<name>A0A6A6SHA1_9PLEO</name>
<proteinExistence type="predicted"/>
<feature type="region of interest" description="Disordered" evidence="1">
    <location>
        <begin position="204"/>
        <end position="223"/>
    </location>
</feature>
<evidence type="ECO:0000313" key="2">
    <source>
        <dbReference type="EMBL" id="KAF2645624.1"/>
    </source>
</evidence>
<feature type="region of interest" description="Disordered" evidence="1">
    <location>
        <begin position="22"/>
        <end position="51"/>
    </location>
</feature>
<feature type="compositionally biased region" description="Low complexity" evidence="1">
    <location>
        <begin position="142"/>
        <end position="154"/>
    </location>
</feature>
<protein>
    <submittedName>
        <fullName evidence="2">Uncharacterized protein</fullName>
    </submittedName>
</protein>
<evidence type="ECO:0000313" key="3">
    <source>
        <dbReference type="Proteomes" id="UP000799753"/>
    </source>
</evidence>
<dbReference type="EMBL" id="MU006777">
    <property type="protein sequence ID" value="KAF2645624.1"/>
    <property type="molecule type" value="Genomic_DNA"/>
</dbReference>
<evidence type="ECO:0000256" key="1">
    <source>
        <dbReference type="SAM" id="MobiDB-lite"/>
    </source>
</evidence>
<feature type="compositionally biased region" description="Low complexity" evidence="1">
    <location>
        <begin position="80"/>
        <end position="95"/>
    </location>
</feature>